<dbReference type="AlphaFoldDB" id="A0AAN7KG03"/>
<accession>A0AAN7KG03</accession>
<evidence type="ECO:0000256" key="6">
    <source>
        <dbReference type="ARBA" id="ARBA00023242"/>
    </source>
</evidence>
<dbReference type="InterPro" id="IPR009057">
    <property type="entry name" value="Homeodomain-like_sf"/>
</dbReference>
<dbReference type="PROSITE" id="PS51294">
    <property type="entry name" value="HTH_MYB"/>
    <property type="match status" value="2"/>
</dbReference>
<dbReference type="PANTHER" id="PTHR47994:SF5">
    <property type="entry name" value="F14D16.11-RELATED"/>
    <property type="match status" value="1"/>
</dbReference>
<dbReference type="PANTHER" id="PTHR47994">
    <property type="entry name" value="F14D16.11-RELATED"/>
    <property type="match status" value="1"/>
</dbReference>
<gene>
    <name evidence="10" type="ORF">SAY87_003589</name>
</gene>
<evidence type="ECO:0000313" key="11">
    <source>
        <dbReference type="Proteomes" id="UP001345219"/>
    </source>
</evidence>
<dbReference type="FunFam" id="1.10.10.60:FF:000001">
    <property type="entry name" value="MYB-related transcription factor"/>
    <property type="match status" value="1"/>
</dbReference>
<keyword evidence="11" id="KW-1185">Reference proteome</keyword>
<dbReference type="PROSITE" id="PS50090">
    <property type="entry name" value="MYB_LIKE"/>
    <property type="match status" value="2"/>
</dbReference>
<dbReference type="EMBL" id="JAXIOK010000006">
    <property type="protein sequence ID" value="KAK4768448.1"/>
    <property type="molecule type" value="Genomic_DNA"/>
</dbReference>
<keyword evidence="3" id="KW-0805">Transcription regulation</keyword>
<comment type="subcellular location">
    <subcellularLocation>
        <location evidence="1">Nucleus</location>
    </subcellularLocation>
</comment>
<dbReference type="GO" id="GO:0051707">
    <property type="term" value="P:response to other organism"/>
    <property type="evidence" value="ECO:0007669"/>
    <property type="project" value="UniProtKB-ARBA"/>
</dbReference>
<dbReference type="Pfam" id="PF00249">
    <property type="entry name" value="Myb_DNA-binding"/>
    <property type="match status" value="2"/>
</dbReference>
<feature type="domain" description="HTH myb-type" evidence="9">
    <location>
        <begin position="62"/>
        <end position="116"/>
    </location>
</feature>
<dbReference type="InterPro" id="IPR015495">
    <property type="entry name" value="Myb_TF_plants"/>
</dbReference>
<organism evidence="10 11">
    <name type="scientific">Trapa incisa</name>
    <dbReference type="NCBI Taxonomy" id="236973"/>
    <lineage>
        <taxon>Eukaryota</taxon>
        <taxon>Viridiplantae</taxon>
        <taxon>Streptophyta</taxon>
        <taxon>Embryophyta</taxon>
        <taxon>Tracheophyta</taxon>
        <taxon>Spermatophyta</taxon>
        <taxon>Magnoliopsida</taxon>
        <taxon>eudicotyledons</taxon>
        <taxon>Gunneridae</taxon>
        <taxon>Pentapetalae</taxon>
        <taxon>rosids</taxon>
        <taxon>malvids</taxon>
        <taxon>Myrtales</taxon>
        <taxon>Lythraceae</taxon>
        <taxon>Trapa</taxon>
    </lineage>
</organism>
<dbReference type="InterPro" id="IPR017930">
    <property type="entry name" value="Myb_dom"/>
</dbReference>
<proteinExistence type="predicted"/>
<evidence type="ECO:0000256" key="3">
    <source>
        <dbReference type="ARBA" id="ARBA00023015"/>
    </source>
</evidence>
<keyword evidence="4" id="KW-0238">DNA-binding</keyword>
<dbReference type="GO" id="GO:0005634">
    <property type="term" value="C:nucleus"/>
    <property type="evidence" value="ECO:0007669"/>
    <property type="project" value="UniProtKB-SubCell"/>
</dbReference>
<evidence type="ECO:0000256" key="4">
    <source>
        <dbReference type="ARBA" id="ARBA00023125"/>
    </source>
</evidence>
<keyword evidence="5" id="KW-0804">Transcription</keyword>
<dbReference type="InterPro" id="IPR001005">
    <property type="entry name" value="SANT/Myb"/>
</dbReference>
<feature type="domain" description="Myb-like" evidence="8">
    <location>
        <begin position="62"/>
        <end position="112"/>
    </location>
</feature>
<keyword evidence="2" id="KW-0677">Repeat</keyword>
<evidence type="ECO:0000313" key="10">
    <source>
        <dbReference type="EMBL" id="KAK4768448.1"/>
    </source>
</evidence>
<comment type="caution">
    <text evidence="10">The sequence shown here is derived from an EMBL/GenBank/DDBJ whole genome shotgun (WGS) entry which is preliminary data.</text>
</comment>
<evidence type="ECO:0000259" key="8">
    <source>
        <dbReference type="PROSITE" id="PS50090"/>
    </source>
</evidence>
<dbReference type="GO" id="GO:0000976">
    <property type="term" value="F:transcription cis-regulatory region binding"/>
    <property type="evidence" value="ECO:0007669"/>
    <property type="project" value="UniProtKB-ARBA"/>
</dbReference>
<feature type="domain" description="Myb-like" evidence="8">
    <location>
        <begin position="9"/>
        <end position="61"/>
    </location>
</feature>
<dbReference type="FunFam" id="1.10.10.60:FF:000394">
    <property type="entry name" value="MYB transcription factor"/>
    <property type="match status" value="1"/>
</dbReference>
<dbReference type="CDD" id="cd00167">
    <property type="entry name" value="SANT"/>
    <property type="match status" value="2"/>
</dbReference>
<dbReference type="Proteomes" id="UP001345219">
    <property type="component" value="Chromosome 3"/>
</dbReference>
<protein>
    <submittedName>
        <fullName evidence="10">Uncharacterized protein</fullName>
    </submittedName>
</protein>
<evidence type="ECO:0000256" key="2">
    <source>
        <dbReference type="ARBA" id="ARBA00022737"/>
    </source>
</evidence>
<evidence type="ECO:0000256" key="7">
    <source>
        <dbReference type="ARBA" id="ARBA00062314"/>
    </source>
</evidence>
<dbReference type="Gene3D" id="1.10.10.60">
    <property type="entry name" value="Homeodomain-like"/>
    <property type="match status" value="2"/>
</dbReference>
<sequence>MGRQPCCEKVGLKRGPWTVDEDHRLMNFILHNGIQCWKRVPKLAGLLRCGKSCRLRWINYLRPDLKRGDFTEEEEDRIIQLHEQLGNRWSKIASHFPGRTDNEIKNYWNTRIKKRLKLLGVDPITHKPYEGTKDENFVIIDENTRTVSPSSSLPRTVPAILSEELREDTRVVDHTKTVDEDEFTSDKVTADLLNNYVALCGGTTNSLLLDEGLMVHRQAGHCSNPSVSQQTFSASFADSNNISLTTSASESVQSIRVDGHSNGVRQWPMESSVQSFLDWDDLNYLHQADYPFF</sequence>
<comment type="subunit">
    <text evidence="7">Can form complexes with MYC2, MYC3 or MYC4.</text>
</comment>
<reference evidence="10 11" key="1">
    <citation type="journal article" date="2023" name="Hortic Res">
        <title>Pangenome of water caltrop reveals structural variations and asymmetric subgenome divergence after allopolyploidization.</title>
        <authorList>
            <person name="Zhang X."/>
            <person name="Chen Y."/>
            <person name="Wang L."/>
            <person name="Yuan Y."/>
            <person name="Fang M."/>
            <person name="Shi L."/>
            <person name="Lu R."/>
            <person name="Comes H.P."/>
            <person name="Ma Y."/>
            <person name="Chen Y."/>
            <person name="Huang G."/>
            <person name="Zhou Y."/>
            <person name="Zheng Z."/>
            <person name="Qiu Y."/>
        </authorList>
    </citation>
    <scope>NUCLEOTIDE SEQUENCE [LARGE SCALE GENOMIC DNA]</scope>
    <source>
        <tissue evidence="10">Roots</tissue>
    </source>
</reference>
<evidence type="ECO:0000256" key="5">
    <source>
        <dbReference type="ARBA" id="ARBA00023163"/>
    </source>
</evidence>
<dbReference type="GO" id="GO:0080090">
    <property type="term" value="P:regulation of primary metabolic process"/>
    <property type="evidence" value="ECO:0007669"/>
    <property type="project" value="UniProtKB-ARBA"/>
</dbReference>
<name>A0AAN7KG03_9MYRT</name>
<evidence type="ECO:0000256" key="1">
    <source>
        <dbReference type="ARBA" id="ARBA00004123"/>
    </source>
</evidence>
<dbReference type="SMART" id="SM00717">
    <property type="entry name" value="SANT"/>
    <property type="match status" value="2"/>
</dbReference>
<feature type="domain" description="HTH myb-type" evidence="9">
    <location>
        <begin position="9"/>
        <end position="61"/>
    </location>
</feature>
<evidence type="ECO:0000259" key="9">
    <source>
        <dbReference type="PROSITE" id="PS51294"/>
    </source>
</evidence>
<keyword evidence="6" id="KW-0539">Nucleus</keyword>
<dbReference type="SUPFAM" id="SSF46689">
    <property type="entry name" value="Homeodomain-like"/>
    <property type="match status" value="1"/>
</dbReference>